<organism evidence="3 4">
    <name type="scientific">Echinicola arenosa</name>
    <dbReference type="NCBI Taxonomy" id="2774144"/>
    <lineage>
        <taxon>Bacteria</taxon>
        <taxon>Pseudomonadati</taxon>
        <taxon>Bacteroidota</taxon>
        <taxon>Cytophagia</taxon>
        <taxon>Cytophagales</taxon>
        <taxon>Cyclobacteriaceae</taxon>
        <taxon>Echinicola</taxon>
    </lineage>
</organism>
<dbReference type="Proteomes" id="UP000647133">
    <property type="component" value="Unassembled WGS sequence"/>
</dbReference>
<keyword evidence="4" id="KW-1185">Reference proteome</keyword>
<dbReference type="Pfam" id="PF13505">
    <property type="entry name" value="OMP_b-brl"/>
    <property type="match status" value="1"/>
</dbReference>
<dbReference type="EMBL" id="JACYTQ010000003">
    <property type="protein sequence ID" value="MBD8489379.1"/>
    <property type="molecule type" value="Genomic_DNA"/>
</dbReference>
<dbReference type="Gene3D" id="2.40.160.20">
    <property type="match status" value="1"/>
</dbReference>
<evidence type="ECO:0000256" key="1">
    <source>
        <dbReference type="ARBA" id="ARBA00022729"/>
    </source>
</evidence>
<comment type="caution">
    <text evidence="3">The sequence shown here is derived from an EMBL/GenBank/DDBJ whole genome shotgun (WGS) entry which is preliminary data.</text>
</comment>
<evidence type="ECO:0000313" key="3">
    <source>
        <dbReference type="EMBL" id="MBD8489379.1"/>
    </source>
</evidence>
<protein>
    <submittedName>
        <fullName evidence="3">Outer membrane beta-barrel protein</fullName>
    </submittedName>
</protein>
<reference evidence="3 4" key="1">
    <citation type="submission" date="2020-09" db="EMBL/GenBank/DDBJ databases">
        <title>Echinicola sp. CAU 1574 isolated from sand of Sido Beach.</title>
        <authorList>
            <person name="Kim W."/>
        </authorList>
    </citation>
    <scope>NUCLEOTIDE SEQUENCE [LARGE SCALE GENOMIC DNA]</scope>
    <source>
        <strain evidence="3 4">CAU 1574</strain>
    </source>
</reference>
<keyword evidence="1" id="KW-0732">Signal</keyword>
<sequence length="201" mass="22280">MKLKILLIAILTIVGLNTVNAQQGYSEFQLNYLPSLPLGETKDFTSKFSFRGLGIEYNYYIQDHLSVGLATGIVTYYEASDGIQSLTVVEDGNNVTLSAKQYNYTNVIPILANGTYYLQPSGQVQPYIGLGIGGYYVMRWVEMGLYQVKDDKMQFGVAPKVGVMAPLSYGLALNLGLQYNSAFGDQPFNSLDFKIGLAWKY</sequence>
<accession>A0ABR9AP39</accession>
<evidence type="ECO:0000259" key="2">
    <source>
        <dbReference type="Pfam" id="PF13505"/>
    </source>
</evidence>
<dbReference type="InterPro" id="IPR011250">
    <property type="entry name" value="OMP/PagP_B-barrel"/>
</dbReference>
<dbReference type="SUPFAM" id="SSF56925">
    <property type="entry name" value="OMPA-like"/>
    <property type="match status" value="1"/>
</dbReference>
<name>A0ABR9AP39_9BACT</name>
<dbReference type="InterPro" id="IPR027385">
    <property type="entry name" value="Beta-barrel_OMP"/>
</dbReference>
<evidence type="ECO:0000313" key="4">
    <source>
        <dbReference type="Proteomes" id="UP000647133"/>
    </source>
</evidence>
<gene>
    <name evidence="3" type="ORF">IFO69_11545</name>
</gene>
<proteinExistence type="predicted"/>
<feature type="domain" description="Outer membrane protein beta-barrel" evidence="2">
    <location>
        <begin position="14"/>
        <end position="200"/>
    </location>
</feature>